<name>A0A6I9VZG2_9HYME</name>
<feature type="coiled-coil region" evidence="4">
    <location>
        <begin position="142"/>
        <end position="169"/>
    </location>
</feature>
<dbReference type="Proteomes" id="UP000504615">
    <property type="component" value="Unplaced"/>
</dbReference>
<comment type="subcellular location">
    <subcellularLocation>
        <location evidence="1">Cytoplasm</location>
    </subcellularLocation>
</comment>
<dbReference type="InterPro" id="IPR047176">
    <property type="entry name" value="FRMD4A/B"/>
</dbReference>
<proteinExistence type="predicted"/>
<organism evidence="7 8">
    <name type="scientific">Pogonomyrmex barbatus</name>
    <name type="common">red harvester ant</name>
    <dbReference type="NCBI Taxonomy" id="144034"/>
    <lineage>
        <taxon>Eukaryota</taxon>
        <taxon>Metazoa</taxon>
        <taxon>Ecdysozoa</taxon>
        <taxon>Arthropoda</taxon>
        <taxon>Hexapoda</taxon>
        <taxon>Insecta</taxon>
        <taxon>Pterygota</taxon>
        <taxon>Neoptera</taxon>
        <taxon>Endopterygota</taxon>
        <taxon>Hymenoptera</taxon>
        <taxon>Apocrita</taxon>
        <taxon>Aculeata</taxon>
        <taxon>Formicoidea</taxon>
        <taxon>Formicidae</taxon>
        <taxon>Myrmicinae</taxon>
        <taxon>Pogonomyrmex</taxon>
    </lineage>
</organism>
<dbReference type="KEGG" id="pbar:105425045"/>
<dbReference type="CTD" id="39643"/>
<dbReference type="GO" id="GO:0090162">
    <property type="term" value="P:establishment of epithelial cell polarity"/>
    <property type="evidence" value="ECO:0007669"/>
    <property type="project" value="InterPro"/>
</dbReference>
<evidence type="ECO:0000259" key="6">
    <source>
        <dbReference type="Pfam" id="PF11819"/>
    </source>
</evidence>
<keyword evidence="2" id="KW-0963">Cytoplasm</keyword>
<dbReference type="PANTHER" id="PTHR46079">
    <property type="entry name" value="FERM DOMAIN-CONTAINING PROTEIN 4"/>
    <property type="match status" value="1"/>
</dbReference>
<evidence type="ECO:0000256" key="5">
    <source>
        <dbReference type="SAM" id="MobiDB-lite"/>
    </source>
</evidence>
<dbReference type="Pfam" id="PF11819">
    <property type="entry name" value="CUPID"/>
    <property type="match status" value="1"/>
</dbReference>
<evidence type="ECO:0000256" key="2">
    <source>
        <dbReference type="ARBA" id="ARBA00022490"/>
    </source>
</evidence>
<dbReference type="GeneID" id="105425045"/>
<dbReference type="OrthoDB" id="10063592at2759"/>
<evidence type="ECO:0000313" key="8">
    <source>
        <dbReference type="RefSeq" id="XP_011633895.1"/>
    </source>
</evidence>
<feature type="coiled-coil region" evidence="4">
    <location>
        <begin position="36"/>
        <end position="63"/>
    </location>
</feature>
<protein>
    <submittedName>
        <fullName evidence="8">Uncharacterized protein LOC105425045 isoform X1</fullName>
    </submittedName>
</protein>
<evidence type="ECO:0000256" key="1">
    <source>
        <dbReference type="ARBA" id="ARBA00004496"/>
    </source>
</evidence>
<dbReference type="RefSeq" id="XP_011633895.1">
    <property type="nucleotide sequence ID" value="XM_011635593.2"/>
</dbReference>
<evidence type="ECO:0000256" key="3">
    <source>
        <dbReference type="ARBA" id="ARBA00023054"/>
    </source>
</evidence>
<evidence type="ECO:0000313" key="7">
    <source>
        <dbReference type="Proteomes" id="UP000504615"/>
    </source>
</evidence>
<dbReference type="InterPro" id="IPR021774">
    <property type="entry name" value="CUPID"/>
</dbReference>
<sequence>MSRTLVISASVHVEYLMAGNENVPGALADDTLSVRLQWLRQRREALQEKLAQKNNELKNLCIEEAEITGILSPDIPLEPGESPPSFHRKVDTCFIYPQKLINKLKTTDVEESELELEKQVQLGIVETALIIINDPTESKATRRKHRLAYQQSQRRLQELEMELNFIRQTRGKVHRLQSSGSCNTQSHSHINVKHRIKKPRPPLDSTGNDIITPKSVGRSILHEPGVNLSPLGSEDKLNSYTGQEYEKQLVVSNVCNHHNSTYLNANPVEQSSVKIVEHDHNDNHNIYILPDQYRVRTYSHGSGESRGHYQDIEKTYHPYVPNTYTEDERQIRYRQFQHLQKQQQLQDQIQQNHRLQYTSSFEYKRLDNTDIRKSCQAIYDRDFRASHCLPDYQTCKNGAQSQLLLQRRDRDSPLSFCIKNSQHSGGSTSIEAQLSSGYWARHNDDIYWVSMDEPDRFGSLDRRRRNAQHNDRISEANLDTQSRYRMVTVAYNKSTSSSNVTTLSNQHHSIHLLPLSEQIPLINSKMLLRTQSLGSVETWQSSHSYDSHNCKDAPVPEYTTNNNRKNRQKEWYETSLDMETNADLDHNLAIARKNAHYQSSPPLTCIKTTKNARDNQIISESLPMPMNPMNSHKRDKSEKRQYAIQQSHFRYDQSTMRPKVLEIPAESKPSLDVCDNAIQPLGSSQNCTVVQPGKYQPYREVTKPFEMSDFYKYSTKFRKRNESVMQSQLENRDSSLQDNRSVEVDINDLSRDSNSFNFEQNGSVGNVIANPVQRRLYQPVQRMTCQPYLSSLR</sequence>
<gene>
    <name evidence="8" type="primary">LOC105425045</name>
</gene>
<dbReference type="AlphaFoldDB" id="A0A6I9VZG2"/>
<feature type="region of interest" description="Disordered" evidence="5">
    <location>
        <begin position="175"/>
        <end position="211"/>
    </location>
</feature>
<feature type="compositionally biased region" description="Basic residues" evidence="5">
    <location>
        <begin position="190"/>
        <end position="200"/>
    </location>
</feature>
<keyword evidence="7" id="KW-1185">Reference proteome</keyword>
<feature type="region of interest" description="Disordered" evidence="5">
    <location>
        <begin position="542"/>
        <end position="562"/>
    </location>
</feature>
<dbReference type="PANTHER" id="PTHR46079:SF2">
    <property type="entry name" value="FERM DOMAIN-CONTAINING PROTEIN"/>
    <property type="match status" value="1"/>
</dbReference>
<keyword evidence="3 4" id="KW-0175">Coiled coil</keyword>
<feature type="compositionally biased region" description="Polar residues" evidence="5">
    <location>
        <begin position="176"/>
        <end position="189"/>
    </location>
</feature>
<accession>A0A6I9VZG2</accession>
<feature type="domain" description="Cytohesin Ubiquitin Protein Inducing" evidence="6">
    <location>
        <begin position="32"/>
        <end position="139"/>
    </location>
</feature>
<reference evidence="8" key="1">
    <citation type="submission" date="2025-08" db="UniProtKB">
        <authorList>
            <consortium name="RefSeq"/>
        </authorList>
    </citation>
    <scope>IDENTIFICATION</scope>
</reference>
<evidence type="ECO:0000256" key="4">
    <source>
        <dbReference type="SAM" id="Coils"/>
    </source>
</evidence>
<dbReference type="GO" id="GO:0005737">
    <property type="term" value="C:cytoplasm"/>
    <property type="evidence" value="ECO:0007669"/>
    <property type="project" value="UniProtKB-SubCell"/>
</dbReference>